<feature type="domain" description="NAD-dependent DNA ligase N-terminal" evidence="4">
    <location>
        <begin position="22"/>
        <end position="405"/>
    </location>
</feature>
<dbReference type="InterPro" id="IPR012340">
    <property type="entry name" value="NA-bd_OB-fold"/>
</dbReference>
<dbReference type="Proteomes" id="UP000792220">
    <property type="component" value="Genome"/>
</dbReference>
<accession>A0A916NY33</accession>
<keyword evidence="2" id="KW-0235">DNA replication</keyword>
<dbReference type="Gene3D" id="3.30.470.30">
    <property type="entry name" value="DNA ligase/mRNA capping enzyme"/>
    <property type="match status" value="1"/>
</dbReference>
<dbReference type="GeneID" id="15613220"/>
<keyword evidence="6" id="KW-1185">Reference proteome</keyword>
<dbReference type="RefSeq" id="YP_008004300.1">
    <property type="nucleotide sequence ID" value="NC_021248.1"/>
</dbReference>
<dbReference type="InterPro" id="IPR013840">
    <property type="entry name" value="DNAligase_N"/>
</dbReference>
<proteinExistence type="predicted"/>
<evidence type="ECO:0000256" key="2">
    <source>
        <dbReference type="ARBA" id="ARBA00022705"/>
    </source>
</evidence>
<evidence type="ECO:0000256" key="1">
    <source>
        <dbReference type="ARBA" id="ARBA00022598"/>
    </source>
</evidence>
<dbReference type="GO" id="GO:0006260">
    <property type="term" value="P:DNA replication"/>
    <property type="evidence" value="ECO:0007669"/>
    <property type="project" value="UniProtKB-KW"/>
</dbReference>
<organism evidence="5 6">
    <name type="scientific">Choristoneura biennis entomopoxvirus</name>
    <name type="common">CbEPV</name>
    <dbReference type="NCBI Taxonomy" id="10288"/>
    <lineage>
        <taxon>Viruses</taxon>
        <taxon>Varidnaviria</taxon>
        <taxon>Bamfordvirae</taxon>
        <taxon>Nucleocytoviricota</taxon>
        <taxon>Pokkesviricetes</taxon>
        <taxon>Chitovirales</taxon>
        <taxon>Poxviridae</taxon>
        <taxon>Entomopoxvirinae</taxon>
        <taxon>Betaentomopoxvirus</taxon>
        <taxon>Betaentomopoxvirus cbiennis</taxon>
    </lineage>
</organism>
<dbReference type="EMBL" id="HF679132">
    <property type="protein sequence ID" value="CCU55798.1"/>
    <property type="molecule type" value="Genomic_DNA"/>
</dbReference>
<evidence type="ECO:0000313" key="5">
    <source>
        <dbReference type="EMBL" id="CCU55798.1"/>
    </source>
</evidence>
<dbReference type="SMART" id="SM00532">
    <property type="entry name" value="LIGANc"/>
    <property type="match status" value="1"/>
</dbReference>
<dbReference type="SUPFAM" id="SSF56091">
    <property type="entry name" value="DNA ligase/mRNA capping enzyme, catalytic domain"/>
    <property type="match status" value="1"/>
</dbReference>
<protein>
    <submittedName>
        <fullName evidence="5">NAD-dependent DNA ligase</fullName>
    </submittedName>
</protein>
<dbReference type="KEGG" id="vg:15613220"/>
<dbReference type="GO" id="GO:0003911">
    <property type="term" value="F:DNA ligase (NAD+) activity"/>
    <property type="evidence" value="ECO:0007669"/>
    <property type="project" value="InterPro"/>
</dbReference>
<dbReference type="GO" id="GO:0006281">
    <property type="term" value="P:DNA repair"/>
    <property type="evidence" value="ECO:0007669"/>
    <property type="project" value="InterPro"/>
</dbReference>
<keyword evidence="1 5" id="KW-0436">Ligase</keyword>
<name>A0A916NY33_CBEPV</name>
<sequence>MNHIKKISKIKTDLNIIKYIDKLDYKELENLIQLLDEYYYGKESLLSDNIYDLIRSFVNNKYPNKNICKKIGYTPEDKIRLKYFMGSENKTYKSDEKLLDWYNEYNTDKLVLSAKADGISVLWDVINNRIFSRGDGKYGKDITHFIDYFNFSDNKNITHIDISNNNIEYIRGELVINKPNNRNIVAGQINRNEIDIETASKIYFVGYEILKPRMIQYDQFKKMSDANIRTVKYIIVDNNIVTYDYLSKIYKEFTEYLPYYIDGIIIRNNNLNPVIKSGNPPWSICFKEIDKIYTTKVKEIIWDISKKNIYIPKAVLEPITIENTIINIVPCYNAKFVIDNKINTGAVIEIIKRGGVIPMIESIITQSEIDIILPKGIMSGVNLLFVGVNKDSEIKKIQYFFKSFGYKNINKTIIDKLYDKGYDNVLKYLESDIDIEIYKKKKTYIKLLETIETIKKNPYNIIDVLSALSLDNLSKSRICSIYNEFPDFLKDIDDKDYSIINGIGSIMSTKINSVIKNNYYFIINILKNLNVEY</sequence>
<dbReference type="SUPFAM" id="SSF50249">
    <property type="entry name" value="Nucleic acid-binding proteins"/>
    <property type="match status" value="1"/>
</dbReference>
<dbReference type="OrthoDB" id="2744at10239"/>
<evidence type="ECO:0000313" key="6">
    <source>
        <dbReference type="Proteomes" id="UP000792220"/>
    </source>
</evidence>
<keyword evidence="3" id="KW-0520">NAD</keyword>
<evidence type="ECO:0000256" key="3">
    <source>
        <dbReference type="ARBA" id="ARBA00023027"/>
    </source>
</evidence>
<reference evidence="5" key="1">
    <citation type="journal article" date="2013" name="J. Virol.">
        <title>New Insights into the Evolution of Entomopoxvirinae from the Complete Genome Sequences of Four Entomopoxviruses Infecting Adoxophyes honmai, Choristoneura biennis, Choristoneura rosaceana, and Mythimna separata.</title>
        <authorList>
            <person name="Theze J."/>
            <person name="Takatsuka J."/>
            <person name="Li Z."/>
            <person name="Gallais J."/>
            <person name="Doucet D."/>
            <person name="Arif B."/>
            <person name="Nakai M."/>
            <person name="Herniou E.A."/>
        </authorList>
    </citation>
    <scope>NUCLEOTIDE SEQUENCE</scope>
</reference>
<organismHost>
    <name type="scientific">Choristoneura fumiferana</name>
    <name type="common">Spruce budworm moth</name>
    <name type="synonym">Archips fumiferana</name>
    <dbReference type="NCBI Taxonomy" id="7141"/>
</organismHost>
<gene>
    <name evidence="5" type="ORF">CHBEV_230</name>
</gene>
<evidence type="ECO:0000259" key="4">
    <source>
        <dbReference type="SMART" id="SM00532"/>
    </source>
</evidence>
<dbReference type="Gene3D" id="2.40.50.140">
    <property type="entry name" value="Nucleic acid-binding proteins"/>
    <property type="match status" value="1"/>
</dbReference>